<protein>
    <submittedName>
        <fullName evidence="1">Uncharacterized protein</fullName>
    </submittedName>
</protein>
<accession>A0A5J4X8F7</accession>
<evidence type="ECO:0000313" key="1">
    <source>
        <dbReference type="EMBL" id="KAA6402895.1"/>
    </source>
</evidence>
<sequence length="403" mass="46036">MIQKDLRLLNNKPLSKRHIVPVRKSQHNKQFGIRKRLRSNIRYPQRVLPHSSFRGVTAISGIHFQEDSLSLYGHVIWPEVSTTNLPSKPTPCNQQDQSFRNLSNSKHKRYNPTRLKPYETGSNSIKGNFIPRKSWIAHLQQISSDSFITSQISRLRLELQKIKYATPRRHSKEVNLQDPKIQKQVKKKISNTNQVLILIRRKLQLLEFTIPLSISSSQTPVQHSVIRTSLTRLERNSDTITKATKRLQSSLHKQPQLLMSVVEAAVQLSQFTGNLQGSTVQEDGLRSGDLELTINEKSTLIISENLGIKIKATNLQGKYYQEADAVSIQNRAGDQSFRQEVHLGITSQIRISPTIDLFANSRTALTRRYCTITFDRNAIARDTFTIPWKGETPIIHPPFPFIG</sequence>
<dbReference type="EMBL" id="SNRW01000166">
    <property type="protein sequence ID" value="KAA6402895.1"/>
    <property type="molecule type" value="Genomic_DNA"/>
</dbReference>
<dbReference type="AlphaFoldDB" id="A0A5J4X8F7"/>
<dbReference type="Proteomes" id="UP000324800">
    <property type="component" value="Unassembled WGS sequence"/>
</dbReference>
<evidence type="ECO:0000313" key="2">
    <source>
        <dbReference type="Proteomes" id="UP000324800"/>
    </source>
</evidence>
<gene>
    <name evidence="1" type="ORF">EZS28_001577</name>
</gene>
<name>A0A5J4X8F7_9EUKA</name>
<reference evidence="1 2" key="1">
    <citation type="submission" date="2019-03" db="EMBL/GenBank/DDBJ databases">
        <title>Single cell metagenomics reveals metabolic interactions within the superorganism composed of flagellate Streblomastix strix and complex community of Bacteroidetes bacteria on its surface.</title>
        <authorList>
            <person name="Treitli S.C."/>
            <person name="Kolisko M."/>
            <person name="Husnik F."/>
            <person name="Keeling P."/>
            <person name="Hampl V."/>
        </authorList>
    </citation>
    <scope>NUCLEOTIDE SEQUENCE [LARGE SCALE GENOMIC DNA]</scope>
    <source>
        <strain evidence="1">ST1C</strain>
    </source>
</reference>
<organism evidence="1 2">
    <name type="scientific">Streblomastix strix</name>
    <dbReference type="NCBI Taxonomy" id="222440"/>
    <lineage>
        <taxon>Eukaryota</taxon>
        <taxon>Metamonada</taxon>
        <taxon>Preaxostyla</taxon>
        <taxon>Oxymonadida</taxon>
        <taxon>Streblomastigidae</taxon>
        <taxon>Streblomastix</taxon>
    </lineage>
</organism>
<comment type="caution">
    <text evidence="1">The sequence shown here is derived from an EMBL/GenBank/DDBJ whole genome shotgun (WGS) entry which is preliminary data.</text>
</comment>
<proteinExistence type="predicted"/>